<dbReference type="RefSeq" id="WP_388007224.1">
    <property type="nucleotide sequence ID" value="NZ_JBHUEE010000006.1"/>
</dbReference>
<comment type="similarity">
    <text evidence="2">Belongs to the GMC oxidoreductase family.</text>
</comment>
<dbReference type="PANTHER" id="PTHR47470">
    <property type="entry name" value="CHOLESTEROL OXIDASE"/>
    <property type="match status" value="1"/>
</dbReference>
<name>A0ABW4L578_9MICO</name>
<evidence type="ECO:0000256" key="15">
    <source>
        <dbReference type="ARBA" id="ARBA00049778"/>
    </source>
</evidence>
<evidence type="ECO:0000256" key="10">
    <source>
        <dbReference type="ARBA" id="ARBA00023235"/>
    </source>
</evidence>
<dbReference type="InterPro" id="IPR052542">
    <property type="entry name" value="Cholesterol_Oxidase"/>
</dbReference>
<organism evidence="17 18">
    <name type="scientific">Georgenia deserti</name>
    <dbReference type="NCBI Taxonomy" id="2093781"/>
    <lineage>
        <taxon>Bacteria</taxon>
        <taxon>Bacillati</taxon>
        <taxon>Actinomycetota</taxon>
        <taxon>Actinomycetes</taxon>
        <taxon>Micrococcales</taxon>
        <taxon>Bogoriellaceae</taxon>
        <taxon>Georgenia</taxon>
    </lineage>
</organism>
<keyword evidence="8" id="KW-1207">Sterol metabolism</keyword>
<dbReference type="SUPFAM" id="SSF51905">
    <property type="entry name" value="FAD/NAD(P)-binding domain"/>
    <property type="match status" value="1"/>
</dbReference>
<dbReference type="Pfam" id="PF00732">
    <property type="entry name" value="GMC_oxred_N"/>
    <property type="match status" value="1"/>
</dbReference>
<evidence type="ECO:0000256" key="3">
    <source>
        <dbReference type="ARBA" id="ARBA00022548"/>
    </source>
</evidence>
<dbReference type="InterPro" id="IPR036188">
    <property type="entry name" value="FAD/NAD-bd_sf"/>
</dbReference>
<comment type="cofactor">
    <cofactor evidence="1">
        <name>FAD</name>
        <dbReference type="ChEBI" id="CHEBI:57692"/>
    </cofactor>
</comment>
<evidence type="ECO:0000256" key="7">
    <source>
        <dbReference type="ARBA" id="ARBA00023098"/>
    </source>
</evidence>
<evidence type="ECO:0000256" key="12">
    <source>
        <dbReference type="ARBA" id="ARBA00049645"/>
    </source>
</evidence>
<reference evidence="18" key="1">
    <citation type="journal article" date="2019" name="Int. J. Syst. Evol. Microbiol.">
        <title>The Global Catalogue of Microorganisms (GCM) 10K type strain sequencing project: providing services to taxonomists for standard genome sequencing and annotation.</title>
        <authorList>
            <consortium name="The Broad Institute Genomics Platform"/>
            <consortium name="The Broad Institute Genome Sequencing Center for Infectious Disease"/>
            <person name="Wu L."/>
            <person name="Ma J."/>
        </authorList>
    </citation>
    <scope>NUCLEOTIDE SEQUENCE [LARGE SCALE GENOMIC DNA]</scope>
    <source>
        <strain evidence="18">JCM 17130</strain>
    </source>
</reference>
<dbReference type="EC" id="1.1.3.6" evidence="13"/>
<dbReference type="InterPro" id="IPR007867">
    <property type="entry name" value="GMC_OxRtase_C"/>
</dbReference>
<evidence type="ECO:0000256" key="8">
    <source>
        <dbReference type="ARBA" id="ARBA00023166"/>
    </source>
</evidence>
<dbReference type="Gene3D" id="3.50.50.60">
    <property type="entry name" value="FAD/NAD(P)-binding domain"/>
    <property type="match status" value="3"/>
</dbReference>
<dbReference type="PROSITE" id="PS50206">
    <property type="entry name" value="RHODANESE_3"/>
    <property type="match status" value="1"/>
</dbReference>
<accession>A0ABW4L578</accession>
<feature type="domain" description="Rhodanese" evidence="16">
    <location>
        <begin position="22"/>
        <end position="59"/>
    </location>
</feature>
<keyword evidence="7" id="KW-0443">Lipid metabolism</keyword>
<keyword evidence="18" id="KW-1185">Reference proteome</keyword>
<keyword evidence="4" id="KW-0285">Flavoprotein</keyword>
<evidence type="ECO:0000256" key="9">
    <source>
        <dbReference type="ARBA" id="ARBA00023221"/>
    </source>
</evidence>
<dbReference type="Proteomes" id="UP001597277">
    <property type="component" value="Unassembled WGS sequence"/>
</dbReference>
<keyword evidence="3" id="KW-0153">Cholesterol metabolism</keyword>
<proteinExistence type="inferred from homology"/>
<evidence type="ECO:0000256" key="6">
    <source>
        <dbReference type="ARBA" id="ARBA00023002"/>
    </source>
</evidence>
<keyword evidence="9" id="KW-0753">Steroid metabolism</keyword>
<evidence type="ECO:0000256" key="2">
    <source>
        <dbReference type="ARBA" id="ARBA00010790"/>
    </source>
</evidence>
<dbReference type="Pfam" id="PF05199">
    <property type="entry name" value="GMC_oxred_C"/>
    <property type="match status" value="1"/>
</dbReference>
<dbReference type="EC" id="5.3.3.1" evidence="11"/>
<keyword evidence="5" id="KW-0274">FAD</keyword>
<dbReference type="InterPro" id="IPR000172">
    <property type="entry name" value="GMC_OxRdtase_N"/>
</dbReference>
<gene>
    <name evidence="17" type="ORF">ACFSE6_12230</name>
</gene>
<comment type="pathway">
    <text evidence="12">Steroid metabolism; cholesterol degradation.</text>
</comment>
<evidence type="ECO:0000256" key="13">
    <source>
        <dbReference type="ARBA" id="ARBA00049723"/>
    </source>
</evidence>
<evidence type="ECO:0000259" key="16">
    <source>
        <dbReference type="PROSITE" id="PS50206"/>
    </source>
</evidence>
<comment type="caution">
    <text evidence="17">The sequence shown here is derived from an EMBL/GenBank/DDBJ whole genome shotgun (WGS) entry which is preliminary data.</text>
</comment>
<evidence type="ECO:0000256" key="4">
    <source>
        <dbReference type="ARBA" id="ARBA00022630"/>
    </source>
</evidence>
<sequence>MDHHGKPAASAAQMDADAIVVGSGFGGAVAAARLAQAGFSVLVLERGRRWHAGTFPREPRLEAGWLWQLEQGLYEIRWLGRMASVHGAGWGGGSLVYANVFARPYDAALDPRWPRHLRRHALDPYYDLAAHMLGVGPVADDPRTGRPPARTSIMEHLVDDMGIAPGTVRPNVAVTFGETERWRPNRHGAARRGCAFVGECVLGCNHGAKNTLDVTYLHAAEKAGARGVTDTEVRRIEQVEGGYRVIATRPSDPRSPDRAWQAPRLVLAAGAVATTELLLRARDLDRTLPDLSPRLGEGFSGNGDFLTLGELPQPPGDMTTGPTITTTTVLDVPEGRTTVWFQVQDGAYPVPLRDLADAVLPARRLRALVRRWRKTDPRHGFAVLAMGKDSAGGRLHLGRNGRARLRWRNRWQGHLYRSQRRVGPLLARELRARLYNPVTWSVLRRTVTVHPLGGVPVGPDKASGVVDEAGEVHGYPGLSVMDGSVLPAATGVNPSATILAVAERSIETAIRRSGREQWRAPEWAEVKPVPVPEDAAFAYRAGVRAATAGDGVRFDEQMRSRPGRRPHVTMSLHADLPSLDRFLADPDHAIAMDGHIDIDGLAVGAAISGTLSLFPDGRAVAMRYDLHFEDDGGRPWHLSGGKSVRRRTPAGLLTGLTRLHTEIGPDDGGTGGGRVRLEISASGVVGLLRSIRGVGFTRLRRVRAVVRFGAFFVASARRRREAA</sequence>
<evidence type="ECO:0000313" key="17">
    <source>
        <dbReference type="EMBL" id="MFD1718606.1"/>
    </source>
</evidence>
<dbReference type="PANTHER" id="PTHR47470:SF1">
    <property type="entry name" value="FAD-DEPENDENT OXIDOREDUCTASE 2 FAD BINDING DOMAIN-CONTAINING PROTEIN"/>
    <property type="match status" value="1"/>
</dbReference>
<dbReference type="EMBL" id="JBHUEE010000006">
    <property type="protein sequence ID" value="MFD1718606.1"/>
    <property type="molecule type" value="Genomic_DNA"/>
</dbReference>
<protein>
    <recommendedName>
        <fullName evidence="14">Cholesterol oxidase</fullName>
        <ecNumber evidence="13">1.1.3.6</ecNumber>
        <ecNumber evidence="11">5.3.3.1</ecNumber>
    </recommendedName>
    <alternativeName>
        <fullName evidence="15">Cholesterol isomerase</fullName>
    </alternativeName>
</protein>
<dbReference type="InterPro" id="IPR001763">
    <property type="entry name" value="Rhodanese-like_dom"/>
</dbReference>
<evidence type="ECO:0000256" key="11">
    <source>
        <dbReference type="ARBA" id="ARBA00038856"/>
    </source>
</evidence>
<evidence type="ECO:0000256" key="5">
    <source>
        <dbReference type="ARBA" id="ARBA00022827"/>
    </source>
</evidence>
<evidence type="ECO:0000256" key="1">
    <source>
        <dbReference type="ARBA" id="ARBA00001974"/>
    </source>
</evidence>
<keyword evidence="10" id="KW-0413">Isomerase</keyword>
<evidence type="ECO:0000313" key="18">
    <source>
        <dbReference type="Proteomes" id="UP001597277"/>
    </source>
</evidence>
<keyword evidence="6" id="KW-0560">Oxidoreductase</keyword>
<evidence type="ECO:0000256" key="14">
    <source>
        <dbReference type="ARBA" id="ARBA00049744"/>
    </source>
</evidence>